<dbReference type="CDD" id="cd04765">
    <property type="entry name" value="HTH_MlrA-like_sg2"/>
    <property type="match status" value="1"/>
</dbReference>
<protein>
    <submittedName>
        <fullName evidence="3">MerR family transcriptional regulator</fullName>
    </submittedName>
</protein>
<dbReference type="KEGG" id="poz:I0K15_15295"/>
<dbReference type="SMART" id="SM00422">
    <property type="entry name" value="HTH_MERR"/>
    <property type="match status" value="1"/>
</dbReference>
<dbReference type="Proteomes" id="UP000594800">
    <property type="component" value="Chromosome"/>
</dbReference>
<evidence type="ECO:0000259" key="2">
    <source>
        <dbReference type="PROSITE" id="PS50937"/>
    </source>
</evidence>
<dbReference type="PROSITE" id="PS50937">
    <property type="entry name" value="HTH_MERR_2"/>
    <property type="match status" value="1"/>
</dbReference>
<dbReference type="Gene3D" id="1.10.1660.10">
    <property type="match status" value="1"/>
</dbReference>
<evidence type="ECO:0000256" key="1">
    <source>
        <dbReference type="SAM" id="MobiDB-lite"/>
    </source>
</evidence>
<dbReference type="Pfam" id="PF13411">
    <property type="entry name" value="MerR_1"/>
    <property type="match status" value="1"/>
</dbReference>
<reference evidence="3 4" key="1">
    <citation type="submission" date="2020-11" db="EMBL/GenBank/DDBJ databases">
        <title>Description of Pontivivens ytuae sp. nov. isolated from deep sea sediment of Mariana Trench.</title>
        <authorList>
            <person name="Wang Z."/>
            <person name="Sun Q.-L."/>
            <person name="Xu X.-D."/>
            <person name="Tang Y.-Z."/>
            <person name="Zhang J."/>
        </authorList>
    </citation>
    <scope>NUCLEOTIDE SEQUENCE [LARGE SCALE GENOMIC DNA]</scope>
    <source>
        <strain evidence="3 4">MT2928</strain>
    </source>
</reference>
<dbReference type="InterPro" id="IPR000551">
    <property type="entry name" value="MerR-type_HTH_dom"/>
</dbReference>
<accession>A0A7S9LPZ5</accession>
<dbReference type="SUPFAM" id="SSF46955">
    <property type="entry name" value="Putative DNA-binding domain"/>
    <property type="match status" value="1"/>
</dbReference>
<dbReference type="EMBL" id="CP064942">
    <property type="protein sequence ID" value="QPH53154.1"/>
    <property type="molecule type" value="Genomic_DNA"/>
</dbReference>
<organism evidence="3 4">
    <name type="scientific">Pontivivens ytuae</name>
    <dbReference type="NCBI Taxonomy" id="2789856"/>
    <lineage>
        <taxon>Bacteria</taxon>
        <taxon>Pseudomonadati</taxon>
        <taxon>Pseudomonadota</taxon>
        <taxon>Alphaproteobacteria</taxon>
        <taxon>Rhodobacterales</taxon>
        <taxon>Paracoccaceae</taxon>
        <taxon>Pontivivens</taxon>
    </lineage>
</organism>
<evidence type="ECO:0000313" key="3">
    <source>
        <dbReference type="EMBL" id="QPH53154.1"/>
    </source>
</evidence>
<dbReference type="InterPro" id="IPR009061">
    <property type="entry name" value="DNA-bd_dom_put_sf"/>
</dbReference>
<name>A0A7S9LPZ5_9RHOB</name>
<dbReference type="RefSeq" id="WP_196102365.1">
    <property type="nucleotide sequence ID" value="NZ_CP064942.1"/>
</dbReference>
<dbReference type="GO" id="GO:0006355">
    <property type="term" value="P:regulation of DNA-templated transcription"/>
    <property type="evidence" value="ECO:0007669"/>
    <property type="project" value="InterPro"/>
</dbReference>
<gene>
    <name evidence="3" type="ORF">I0K15_15295</name>
</gene>
<feature type="domain" description="HTH merR-type" evidence="2">
    <location>
        <begin position="10"/>
        <end position="78"/>
    </location>
</feature>
<sequence length="180" mass="20137">MEKSPQAFRTISEVSSIVQVPAHVLRFWEGKFTQVRPIKRGGGRRYYRPEDVQLLIAIKELLYTEGLTIRGVQKMLREQGVKTLSHRFSPESVVVDDFGGRADAAEPEVGETDDLWNDVPAEGLATEEEDTSMSEPAMKHTPEPSGPQDPERAAKMRSVLTRLEDLRARMVAHPGPDLGE</sequence>
<dbReference type="AlphaFoldDB" id="A0A7S9LPZ5"/>
<evidence type="ECO:0000313" key="4">
    <source>
        <dbReference type="Proteomes" id="UP000594800"/>
    </source>
</evidence>
<feature type="region of interest" description="Disordered" evidence="1">
    <location>
        <begin position="123"/>
        <end position="158"/>
    </location>
</feature>
<keyword evidence="4" id="KW-1185">Reference proteome</keyword>
<dbReference type="GO" id="GO:0003677">
    <property type="term" value="F:DNA binding"/>
    <property type="evidence" value="ECO:0007669"/>
    <property type="project" value="InterPro"/>
</dbReference>
<proteinExistence type="predicted"/>